<dbReference type="AlphaFoldDB" id="A0A2G8LJI1"/>
<dbReference type="Proteomes" id="UP000230750">
    <property type="component" value="Unassembled WGS sequence"/>
</dbReference>
<dbReference type="SUPFAM" id="SSF53448">
    <property type="entry name" value="Nucleotide-diphospho-sugar transferases"/>
    <property type="match status" value="1"/>
</dbReference>
<dbReference type="PANTHER" id="PTHR11675">
    <property type="entry name" value="N-ACETYLGALACTOSAMINYLTRANSFERASE"/>
    <property type="match status" value="1"/>
</dbReference>
<evidence type="ECO:0000256" key="3">
    <source>
        <dbReference type="ARBA" id="ARBA00023157"/>
    </source>
</evidence>
<evidence type="ECO:0000256" key="4">
    <source>
        <dbReference type="ARBA" id="ARBA00023180"/>
    </source>
</evidence>
<dbReference type="Gene3D" id="2.80.10.50">
    <property type="match status" value="1"/>
</dbReference>
<gene>
    <name evidence="6" type="ORF">BSL78_02699</name>
</gene>
<dbReference type="Pfam" id="PF00652">
    <property type="entry name" value="Ricin_B_lectin"/>
    <property type="match status" value="1"/>
</dbReference>
<dbReference type="InterPro" id="IPR035992">
    <property type="entry name" value="Ricin_B-like_lectins"/>
</dbReference>
<dbReference type="EMBL" id="MRZV01000058">
    <property type="protein sequence ID" value="PIK60401.1"/>
    <property type="molecule type" value="Genomic_DNA"/>
</dbReference>
<evidence type="ECO:0000256" key="1">
    <source>
        <dbReference type="ARBA" id="ARBA00022679"/>
    </source>
</evidence>
<keyword evidence="4" id="KW-0325">Glycoprotein</keyword>
<feature type="domain" description="Ricin B lectin" evidence="5">
    <location>
        <begin position="143"/>
        <end position="263"/>
    </location>
</feature>
<keyword evidence="7" id="KW-1185">Reference proteome</keyword>
<sequence>MAGGLFAIDRKYFMEELGGYDDGLEIWGGEQYDLSFKIWMCGGEMEEVPCSRVGHIYRLFMSYSVPGGGNVIGKNLQRVVEVWMDEWKEHFYKRKPYLRGNNFGDISKQLALRDRLKCKNFTWFMTEVAPDILEYYPAVEPEPRTMGEVKSVSTGKCLTKETGVFLKPCTKASNQIFTITWHDDMREKELATKDCIDFSNYQKGKKPSPYRCHHGGGNQLWVYHPKTLHVYHPVSAMCLDIFDEKIGMNHCDKDAKSQKWKWPIKDEKKVAELAAKHPIKYIR</sequence>
<dbReference type="InterPro" id="IPR027791">
    <property type="entry name" value="Galactosyl_T_C"/>
</dbReference>
<dbReference type="CDD" id="cd23439">
    <property type="entry name" value="beta-trefoil_Ricin_GALNT10-like"/>
    <property type="match status" value="1"/>
</dbReference>
<dbReference type="Pfam" id="PF02709">
    <property type="entry name" value="Glyco_transf_7C"/>
    <property type="match status" value="1"/>
</dbReference>
<evidence type="ECO:0000313" key="7">
    <source>
        <dbReference type="Proteomes" id="UP000230750"/>
    </source>
</evidence>
<dbReference type="SMART" id="SM00458">
    <property type="entry name" value="RICIN"/>
    <property type="match status" value="1"/>
</dbReference>
<evidence type="ECO:0000259" key="5">
    <source>
        <dbReference type="SMART" id="SM00458"/>
    </source>
</evidence>
<dbReference type="InterPro" id="IPR029044">
    <property type="entry name" value="Nucleotide-diphossugar_trans"/>
</dbReference>
<dbReference type="FunFam" id="3.90.550.10:FF:000195">
    <property type="entry name" value="Polypeptide N-acetylgalactosaminyltransferase like 6"/>
    <property type="match status" value="1"/>
</dbReference>
<dbReference type="InterPro" id="IPR000772">
    <property type="entry name" value="Ricin_B_lectin"/>
</dbReference>
<dbReference type="SUPFAM" id="SSF50370">
    <property type="entry name" value="Ricin B-like lectins"/>
    <property type="match status" value="1"/>
</dbReference>
<name>A0A2G8LJI1_STIJA</name>
<keyword evidence="1 6" id="KW-0808">Transferase</keyword>
<keyword evidence="3" id="KW-1015">Disulfide bond</keyword>
<dbReference type="GO" id="GO:0006493">
    <property type="term" value="P:protein O-linked glycosylation"/>
    <property type="evidence" value="ECO:0007669"/>
    <property type="project" value="TreeGrafter"/>
</dbReference>
<protein>
    <submittedName>
        <fullName evidence="6">Putative polypeptide N-acetylgalactosaminyltransferase 10</fullName>
    </submittedName>
</protein>
<reference evidence="6 7" key="1">
    <citation type="journal article" date="2017" name="PLoS Biol.">
        <title>The sea cucumber genome provides insights into morphological evolution and visceral regeneration.</title>
        <authorList>
            <person name="Zhang X."/>
            <person name="Sun L."/>
            <person name="Yuan J."/>
            <person name="Sun Y."/>
            <person name="Gao Y."/>
            <person name="Zhang L."/>
            <person name="Li S."/>
            <person name="Dai H."/>
            <person name="Hamel J.F."/>
            <person name="Liu C."/>
            <person name="Yu Y."/>
            <person name="Liu S."/>
            <person name="Lin W."/>
            <person name="Guo K."/>
            <person name="Jin S."/>
            <person name="Xu P."/>
            <person name="Storey K.B."/>
            <person name="Huan P."/>
            <person name="Zhang T."/>
            <person name="Zhou Y."/>
            <person name="Zhang J."/>
            <person name="Lin C."/>
            <person name="Li X."/>
            <person name="Xing L."/>
            <person name="Huo D."/>
            <person name="Sun M."/>
            <person name="Wang L."/>
            <person name="Mercier A."/>
            <person name="Li F."/>
            <person name="Yang H."/>
            <person name="Xiang J."/>
        </authorList>
    </citation>
    <scope>NUCLEOTIDE SEQUENCE [LARGE SCALE GENOMIC DNA]</scope>
    <source>
        <strain evidence="6">Shaxun</strain>
        <tissue evidence="6">Muscle</tissue>
    </source>
</reference>
<dbReference type="STRING" id="307972.A0A2G8LJI1"/>
<keyword evidence="2" id="KW-0430">Lectin</keyword>
<dbReference type="PANTHER" id="PTHR11675:SF134">
    <property type="entry name" value="N-ACETYLGALACTOSAMINYLTRANSFERASE 4-RELATED"/>
    <property type="match status" value="1"/>
</dbReference>
<dbReference type="GO" id="GO:0005794">
    <property type="term" value="C:Golgi apparatus"/>
    <property type="evidence" value="ECO:0007669"/>
    <property type="project" value="TreeGrafter"/>
</dbReference>
<dbReference type="PROSITE" id="PS50231">
    <property type="entry name" value="RICIN_B_LECTIN"/>
    <property type="match status" value="1"/>
</dbReference>
<dbReference type="Gene3D" id="3.90.550.10">
    <property type="entry name" value="Spore Coat Polysaccharide Biosynthesis Protein SpsA, Chain A"/>
    <property type="match status" value="1"/>
</dbReference>
<evidence type="ECO:0000256" key="2">
    <source>
        <dbReference type="ARBA" id="ARBA00022734"/>
    </source>
</evidence>
<dbReference type="OrthoDB" id="6159198at2759"/>
<proteinExistence type="predicted"/>
<comment type="caution">
    <text evidence="6">The sequence shown here is derived from an EMBL/GenBank/DDBJ whole genome shotgun (WGS) entry which is preliminary data.</text>
</comment>
<accession>A0A2G8LJI1</accession>
<dbReference type="GO" id="GO:0004653">
    <property type="term" value="F:polypeptide N-acetylgalactosaminyltransferase activity"/>
    <property type="evidence" value="ECO:0007669"/>
    <property type="project" value="TreeGrafter"/>
</dbReference>
<organism evidence="6 7">
    <name type="scientific">Stichopus japonicus</name>
    <name type="common">Sea cucumber</name>
    <dbReference type="NCBI Taxonomy" id="307972"/>
    <lineage>
        <taxon>Eukaryota</taxon>
        <taxon>Metazoa</taxon>
        <taxon>Echinodermata</taxon>
        <taxon>Eleutherozoa</taxon>
        <taxon>Echinozoa</taxon>
        <taxon>Holothuroidea</taxon>
        <taxon>Aspidochirotacea</taxon>
        <taxon>Aspidochirotida</taxon>
        <taxon>Stichopodidae</taxon>
        <taxon>Apostichopus</taxon>
    </lineage>
</organism>
<dbReference type="GO" id="GO:0030246">
    <property type="term" value="F:carbohydrate binding"/>
    <property type="evidence" value="ECO:0007669"/>
    <property type="project" value="UniProtKB-KW"/>
</dbReference>
<evidence type="ECO:0000313" key="6">
    <source>
        <dbReference type="EMBL" id="PIK60401.1"/>
    </source>
</evidence>